<keyword evidence="3 9" id="KW-0808">Transferase</keyword>
<reference evidence="10" key="2">
    <citation type="submission" date="2022-10" db="EMBL/GenBank/DDBJ databases">
        <authorList>
            <consortium name="ENA_rothamsted_submissions"/>
            <consortium name="culmorum"/>
            <person name="King R."/>
        </authorList>
    </citation>
    <scope>NUCLEOTIDE SEQUENCE</scope>
</reference>
<sequence>MHLPKVFRFRNSQLSANQYFIVCLVGGFLLSFYWPTNYVHEDCVVSQTSELYSIKDNENIHMLNEDFEPQLNLAQKPMIAKKSVKSIVRPRYFSSELNVKQDRLFVGVLTVQENIDNLATAFNKTTAHLVNKIKFFIHADNVKTNFKLKNIVGFTDTRENYRPFHVLKYIADNYLEDYDFFYIIEDAAYVNAKLLMEQLNHISMSFDVYLGTKESDREEGFCDLKAGIIFSSSVIKKIKSKLDLCVRNADGTHHSVNIGRCVQQATEIKECQESFQGVSIKSYQLSNQKIYRDLHVLKEDSEFNNAASVYPINQADDMFILHIYYSKLHLEAVKNKIANLEQEAQGIGNGKISNNILEVKWPLGVANSMKPQHRHDIIVWTHLNLTHSFMDESGVNVKPLSKTDATDIRKILDGILLDVKKKYPELVFIDMESAYRRFDHVRGMEYKIYLTFKSVDDEIVTKNYEVVKPISLIQIIPSPYVTESTRISMIVPTFTHRIDDTINFLTKYEEICMQNKDSTTLMLVLLYNSNDSNKAESDVFYRLKNVAISTSKRIKGDDSRIAWVSIRLPPEFNYTYREQDELLNSIYGNQEILSLVATDLALRKIGLESLVLVFSNLVNFKNDFLNRVRMNTIQGFQIFSPVGFMQYPCKKTSFCNACESCDVAQSTGYFDQKNFDIISFYSRDYVDARKKLEAFVPIIRKDADIINLQSRQYQDVNNVLDIFVKAQTPVHILRAIEPSLRYGINMESFMDNFSADNPLPKCQYMNTSMEHKCINLVSRKQLGEAIVALENSISES</sequence>
<dbReference type="Proteomes" id="UP001153620">
    <property type="component" value="Chromosome 2"/>
</dbReference>
<dbReference type="AlphaFoldDB" id="A0A9N9RR90"/>
<evidence type="ECO:0000256" key="2">
    <source>
        <dbReference type="ARBA" id="ARBA00009239"/>
    </source>
</evidence>
<dbReference type="OrthoDB" id="9985088at2759"/>
<accession>A0A9N9RR90</accession>
<protein>
    <recommendedName>
        <fullName evidence="9">Hexosyltransferase</fullName>
        <ecNumber evidence="9">2.4.1.-</ecNumber>
    </recommendedName>
</protein>
<dbReference type="PANTHER" id="PTHR12369">
    <property type="entry name" value="CHONDROITIN SYNTHASE"/>
    <property type="match status" value="1"/>
</dbReference>
<evidence type="ECO:0000256" key="9">
    <source>
        <dbReference type="RuleBase" id="RU364016"/>
    </source>
</evidence>
<dbReference type="Gene3D" id="3.90.550.50">
    <property type="match status" value="1"/>
</dbReference>
<evidence type="ECO:0000256" key="8">
    <source>
        <dbReference type="ARBA" id="ARBA00023136"/>
    </source>
</evidence>
<reference evidence="10" key="1">
    <citation type="submission" date="2022-01" db="EMBL/GenBank/DDBJ databases">
        <authorList>
            <person name="King R."/>
        </authorList>
    </citation>
    <scope>NUCLEOTIDE SEQUENCE</scope>
</reference>
<evidence type="ECO:0000313" key="10">
    <source>
        <dbReference type="EMBL" id="CAG9802143.1"/>
    </source>
</evidence>
<keyword evidence="8" id="KW-0472">Membrane</keyword>
<evidence type="ECO:0000313" key="11">
    <source>
        <dbReference type="Proteomes" id="UP001153620"/>
    </source>
</evidence>
<proteinExistence type="inferred from homology"/>
<dbReference type="GO" id="GO:0047238">
    <property type="term" value="F:glucuronosyl-N-acetylgalactosaminyl-proteoglycan 4-beta-N-acetylgalactosaminyltransferase activity"/>
    <property type="evidence" value="ECO:0007669"/>
    <property type="project" value="TreeGrafter"/>
</dbReference>
<dbReference type="EC" id="2.4.1.-" evidence="9"/>
<keyword evidence="4" id="KW-0812">Transmembrane</keyword>
<evidence type="ECO:0000256" key="1">
    <source>
        <dbReference type="ARBA" id="ARBA00004447"/>
    </source>
</evidence>
<evidence type="ECO:0000256" key="7">
    <source>
        <dbReference type="ARBA" id="ARBA00023034"/>
    </source>
</evidence>
<keyword evidence="11" id="KW-1185">Reference proteome</keyword>
<evidence type="ECO:0000256" key="3">
    <source>
        <dbReference type="ARBA" id="ARBA00022679"/>
    </source>
</evidence>
<name>A0A9N9RR90_9DIPT</name>
<evidence type="ECO:0000256" key="5">
    <source>
        <dbReference type="ARBA" id="ARBA00022968"/>
    </source>
</evidence>
<dbReference type="InterPro" id="IPR008428">
    <property type="entry name" value="Chond_GalNAc"/>
</dbReference>
<keyword evidence="5 9" id="KW-0735">Signal-anchor</keyword>
<evidence type="ECO:0000256" key="6">
    <source>
        <dbReference type="ARBA" id="ARBA00022989"/>
    </source>
</evidence>
<dbReference type="Pfam" id="PF05679">
    <property type="entry name" value="CHGN"/>
    <property type="match status" value="1"/>
</dbReference>
<dbReference type="InterPro" id="IPR051227">
    <property type="entry name" value="CS_glycosyltransferase"/>
</dbReference>
<comment type="similarity">
    <text evidence="2 9">Belongs to the chondroitin N-acetylgalactosaminyltransferase family.</text>
</comment>
<dbReference type="GO" id="GO:0032580">
    <property type="term" value="C:Golgi cisterna membrane"/>
    <property type="evidence" value="ECO:0007669"/>
    <property type="project" value="UniProtKB-SubCell"/>
</dbReference>
<keyword evidence="7 9" id="KW-0333">Golgi apparatus</keyword>
<organism evidence="10 11">
    <name type="scientific">Chironomus riparius</name>
    <dbReference type="NCBI Taxonomy" id="315576"/>
    <lineage>
        <taxon>Eukaryota</taxon>
        <taxon>Metazoa</taxon>
        <taxon>Ecdysozoa</taxon>
        <taxon>Arthropoda</taxon>
        <taxon>Hexapoda</taxon>
        <taxon>Insecta</taxon>
        <taxon>Pterygota</taxon>
        <taxon>Neoptera</taxon>
        <taxon>Endopterygota</taxon>
        <taxon>Diptera</taxon>
        <taxon>Nematocera</taxon>
        <taxon>Chironomoidea</taxon>
        <taxon>Chironomidae</taxon>
        <taxon>Chironominae</taxon>
        <taxon>Chironomus</taxon>
    </lineage>
</organism>
<gene>
    <name evidence="10" type="ORF">CHIRRI_LOCUS5058</name>
</gene>
<keyword evidence="6" id="KW-1133">Transmembrane helix</keyword>
<comment type="subcellular location">
    <subcellularLocation>
        <location evidence="1 9">Golgi apparatus</location>
        <location evidence="1 9">Golgi stack membrane</location>
        <topology evidence="1 9">Single-pass type II membrane protein</topology>
    </subcellularLocation>
</comment>
<evidence type="ECO:0000256" key="4">
    <source>
        <dbReference type="ARBA" id="ARBA00022692"/>
    </source>
</evidence>
<dbReference type="EMBL" id="OU895878">
    <property type="protein sequence ID" value="CAG9802143.1"/>
    <property type="molecule type" value="Genomic_DNA"/>
</dbReference>
<dbReference type="PANTHER" id="PTHR12369:SF13">
    <property type="entry name" value="HEXOSYLTRANSFERASE"/>
    <property type="match status" value="1"/>
</dbReference>